<dbReference type="SMART" id="SM00388">
    <property type="entry name" value="HisKA"/>
    <property type="match status" value="1"/>
</dbReference>
<gene>
    <name evidence="4" type="ORF">KVP70_31795</name>
    <name evidence="5" type="ORF">L1274_006442</name>
</gene>
<dbReference type="RefSeq" id="WP_217946390.1">
    <property type="nucleotide sequence ID" value="NZ_JAHTGR010000034.1"/>
</dbReference>
<dbReference type="EC" id="2.7.13.3" evidence="2"/>
<proteinExistence type="predicted"/>
<dbReference type="Proteomes" id="UP001162889">
    <property type="component" value="Unassembled WGS sequence"/>
</dbReference>
<evidence type="ECO:0000256" key="2">
    <source>
        <dbReference type="ARBA" id="ARBA00012438"/>
    </source>
</evidence>
<dbReference type="PANTHER" id="PTHR43065">
    <property type="entry name" value="SENSOR HISTIDINE KINASE"/>
    <property type="match status" value="1"/>
</dbReference>
<feature type="domain" description="Histidine kinase" evidence="3">
    <location>
        <begin position="61"/>
        <end position="304"/>
    </location>
</feature>
<dbReference type="EMBL" id="JAHTGR010000034">
    <property type="protein sequence ID" value="MBV6325499.1"/>
    <property type="molecule type" value="Genomic_DNA"/>
</dbReference>
<keyword evidence="5" id="KW-0808">Transferase</keyword>
<evidence type="ECO:0000313" key="7">
    <source>
        <dbReference type="Proteomes" id="UP001162889"/>
    </source>
</evidence>
<protein>
    <recommendedName>
        <fullName evidence="2">histidine kinase</fullName>
        <ecNumber evidence="2">2.7.13.3</ecNumber>
    </recommendedName>
</protein>
<dbReference type="AlphaFoldDB" id="A0AA41HDT0"/>
<evidence type="ECO:0000313" key="5">
    <source>
        <dbReference type="EMBL" id="MCP2012671.1"/>
    </source>
</evidence>
<dbReference type="SMART" id="SM00387">
    <property type="entry name" value="HATPase_c"/>
    <property type="match status" value="1"/>
</dbReference>
<keyword evidence="7" id="KW-1185">Reference proteome</keyword>
<keyword evidence="5" id="KW-0418">Kinase</keyword>
<accession>A0AA41HDT0</accession>
<dbReference type="PROSITE" id="PS50109">
    <property type="entry name" value="HIS_KIN"/>
    <property type="match status" value="1"/>
</dbReference>
<organism evidence="4 6">
    <name type="scientific">Duganella violaceipulchra</name>
    <dbReference type="NCBI Taxonomy" id="2849652"/>
    <lineage>
        <taxon>Bacteria</taxon>
        <taxon>Pseudomonadati</taxon>
        <taxon>Pseudomonadota</taxon>
        <taxon>Betaproteobacteria</taxon>
        <taxon>Burkholderiales</taxon>
        <taxon>Oxalobacteraceae</taxon>
        <taxon>Telluria group</taxon>
        <taxon>Duganella</taxon>
    </lineage>
</organism>
<dbReference type="Proteomes" id="UP001155901">
    <property type="component" value="Unassembled WGS sequence"/>
</dbReference>
<reference evidence="4" key="1">
    <citation type="submission" date="2021-07" db="EMBL/GenBank/DDBJ databases">
        <title>Characterization of violacein-producing bacteria and related species.</title>
        <authorList>
            <person name="Wilson H.S."/>
            <person name="De Leon M.E."/>
        </authorList>
    </citation>
    <scope>NUCLEOTIDE SEQUENCE</scope>
    <source>
        <strain evidence="4">HSC-15S17</strain>
    </source>
</reference>
<name>A0AA41HDT0_9BURK</name>
<evidence type="ECO:0000313" key="6">
    <source>
        <dbReference type="Proteomes" id="UP001155901"/>
    </source>
</evidence>
<dbReference type="InterPro" id="IPR003594">
    <property type="entry name" value="HATPase_dom"/>
</dbReference>
<dbReference type="InterPro" id="IPR003661">
    <property type="entry name" value="HisK_dim/P_dom"/>
</dbReference>
<comment type="catalytic activity">
    <reaction evidence="1">
        <text>ATP + protein L-histidine = ADP + protein N-phospho-L-histidine.</text>
        <dbReference type="EC" id="2.7.13.3"/>
    </reaction>
</comment>
<evidence type="ECO:0000256" key="1">
    <source>
        <dbReference type="ARBA" id="ARBA00000085"/>
    </source>
</evidence>
<dbReference type="GO" id="GO:0000155">
    <property type="term" value="F:phosphorelay sensor kinase activity"/>
    <property type="evidence" value="ECO:0007669"/>
    <property type="project" value="InterPro"/>
</dbReference>
<dbReference type="Pfam" id="PF02518">
    <property type="entry name" value="HATPase_c"/>
    <property type="match status" value="1"/>
</dbReference>
<dbReference type="EMBL" id="JALJZU010000025">
    <property type="protein sequence ID" value="MCP2012671.1"/>
    <property type="molecule type" value="Genomic_DNA"/>
</dbReference>
<comment type="caution">
    <text evidence="4">The sequence shown here is derived from an EMBL/GenBank/DDBJ whole genome shotgun (WGS) entry which is preliminary data.</text>
</comment>
<evidence type="ECO:0000259" key="3">
    <source>
        <dbReference type="PROSITE" id="PS50109"/>
    </source>
</evidence>
<sequence>MHPLLASQLKLLDPGSAQADPAAFSAAVGASYEAYDEQLRALRRQLAQAGKMASLGHIAAGIAHEINNPLAYVSANLEMLQESLTPLLALLQASAQQPCACPQAPAQAALRAALDLSLLCRDLPQLVQESCDGMQRVRQIVLDLKSYAHTGEQARQWEWADLHRGIDATLHMLRNELRERAEIVRDYGALPPVQCLPSQLNQVVMNLVVNASHALGPQRGRITLRTGAGDGDVWFAVSDSGSGIAPEHVPRLFDPSFTTKPIGQGTGLGLSLVQDIVRRHGGRIDVSTELGKGSTFRVVLPQRQTA</sequence>
<evidence type="ECO:0000313" key="4">
    <source>
        <dbReference type="EMBL" id="MBV6325499.1"/>
    </source>
</evidence>
<dbReference type="PANTHER" id="PTHR43065:SF50">
    <property type="entry name" value="HISTIDINE KINASE"/>
    <property type="match status" value="1"/>
</dbReference>
<reference evidence="5" key="2">
    <citation type="submission" date="2022-03" db="EMBL/GenBank/DDBJ databases">
        <title>Genome Encyclopedia of Bacteria and Archaea VI: Functional Genomics of Type Strains.</title>
        <authorList>
            <person name="Whitman W."/>
        </authorList>
    </citation>
    <scope>NUCLEOTIDE SEQUENCE</scope>
    <source>
        <strain evidence="5">HSC-15S17</strain>
    </source>
</reference>
<dbReference type="InterPro" id="IPR005467">
    <property type="entry name" value="His_kinase_dom"/>
</dbReference>
<dbReference type="CDD" id="cd00082">
    <property type="entry name" value="HisKA"/>
    <property type="match status" value="1"/>
</dbReference>